<feature type="binding site" evidence="1">
    <location>
        <begin position="122"/>
        <end position="123"/>
    </location>
    <ligand>
        <name>ATP</name>
        <dbReference type="ChEBI" id="CHEBI:30616"/>
    </ligand>
</feature>
<feature type="binding site" evidence="1">
    <location>
        <position position="74"/>
    </location>
    <ligand>
        <name>Mg(2+)</name>
        <dbReference type="ChEBI" id="CHEBI:18420"/>
        <label>3</label>
    </ligand>
</feature>
<reference evidence="4" key="1">
    <citation type="submission" date="2018-03" db="EMBL/GenBank/DDBJ databases">
        <title>Ecological and genomic features of two cosmopolitan and abundant freshwater picocyanobacteria.</title>
        <authorList>
            <person name="Cabello-Yeves P.J."/>
            <person name="Picazo A."/>
            <person name="Camacho A."/>
            <person name="Callieri C."/>
            <person name="Rosselli R."/>
            <person name="Roda-Garcia J."/>
            <person name="Coutinho F.H."/>
            <person name="Rodriguez-Valera F."/>
        </authorList>
    </citation>
    <scope>NUCLEOTIDE SEQUENCE [LARGE SCALE GENOMIC DNA]</scope>
    <source>
        <strain evidence="4">Tous</strain>
    </source>
</reference>
<evidence type="ECO:0000313" key="3">
    <source>
        <dbReference type="EMBL" id="PSI02508.1"/>
    </source>
</evidence>
<dbReference type="InterPro" id="IPR036676">
    <property type="entry name" value="PurM-like_C_sf"/>
</dbReference>
<feature type="binding site" evidence="1">
    <location>
        <position position="52"/>
    </location>
    <ligand>
        <name>substrate</name>
    </ligand>
</feature>
<feature type="binding site" evidence="1">
    <location>
        <position position="263"/>
    </location>
    <ligand>
        <name>substrate</name>
    </ligand>
</feature>
<protein>
    <recommendedName>
        <fullName evidence="1">Thiamine-monophosphate kinase</fullName>
        <shortName evidence="1">TMP kinase</shortName>
        <shortName evidence="1">Thiamine-phosphate kinase</shortName>
        <ecNumber evidence="1">2.7.4.16</ecNumber>
    </recommendedName>
</protein>
<gene>
    <name evidence="1 3" type="primary">thiL</name>
    <name evidence="3" type="ORF">C7K08_02410</name>
</gene>
<evidence type="ECO:0000259" key="2">
    <source>
        <dbReference type="Pfam" id="PF00586"/>
    </source>
</evidence>
<dbReference type="GO" id="GO:0009229">
    <property type="term" value="P:thiamine diphosphate biosynthetic process"/>
    <property type="evidence" value="ECO:0007669"/>
    <property type="project" value="UniProtKB-UniRule"/>
</dbReference>
<dbReference type="InterPro" id="IPR016188">
    <property type="entry name" value="PurM-like_N"/>
</dbReference>
<feature type="binding site" evidence="1">
    <location>
        <position position="43"/>
    </location>
    <ligand>
        <name>Mg(2+)</name>
        <dbReference type="ChEBI" id="CHEBI:18420"/>
        <label>4</label>
    </ligand>
</feature>
<dbReference type="Gene3D" id="3.30.1330.10">
    <property type="entry name" value="PurM-like, N-terminal domain"/>
    <property type="match status" value="1"/>
</dbReference>
<keyword evidence="1" id="KW-0067">ATP-binding</keyword>
<accession>A0A2P7EH50</accession>
<keyword evidence="1" id="KW-0547">Nucleotide-binding</keyword>
<feature type="binding site" evidence="1">
    <location>
        <position position="105"/>
    </location>
    <ligand>
        <name>ATP</name>
        <dbReference type="ChEBI" id="CHEBI:30616"/>
    </ligand>
</feature>
<dbReference type="NCBIfam" id="TIGR01379">
    <property type="entry name" value="thiL"/>
    <property type="match status" value="1"/>
</dbReference>
<dbReference type="PANTHER" id="PTHR30270">
    <property type="entry name" value="THIAMINE-MONOPHOSPHATE KINASE"/>
    <property type="match status" value="1"/>
</dbReference>
<dbReference type="HAMAP" id="MF_02128">
    <property type="entry name" value="TMP_kinase"/>
    <property type="match status" value="1"/>
</dbReference>
<name>A0A2P7EH50_9SYNE</name>
<keyword evidence="1" id="KW-0479">Metal-binding</keyword>
<feature type="domain" description="PurM-like N-terminal" evidence="2">
    <location>
        <begin position="27"/>
        <end position="140"/>
    </location>
</feature>
<keyword evidence="1" id="KW-0784">Thiamine biosynthesis</keyword>
<keyword evidence="1" id="KW-0460">Magnesium</keyword>
<dbReference type="SUPFAM" id="SSF56042">
    <property type="entry name" value="PurM C-terminal domain-like"/>
    <property type="match status" value="1"/>
</dbReference>
<keyword evidence="1" id="KW-0808">Transferase</keyword>
<dbReference type="STRING" id="1910958.BTM30_04350"/>
<sequence>MAELAELGEAELIAKLSCFAAAGQFDDDAALLAPDQQLQRVISTDAMVEGVHFSANTTPAFSVGWRAAAANLSDLAAMGCLEAEGITVALAAPGHTPLAWVEAVYGGLSALLKRHNCQLLGGDCSSAPVVMLAITAIGKVAADRLIRRGAGRAGDRLVVSGPHGLSGLGLQLLQNPNDPATSHLSESLKQAAIKAHQQPIPRFDAVAALHQSQPAACPWRVAGTDSSDGLRRSLELLGNACGHQPMLDLNMGPLEPWCLDGGEDFELVLALDPLWADNFVAQLPGAQCIGWLGDKPGPPCWLSNKKPLPVGRGYEHFKGN</sequence>
<evidence type="ECO:0000313" key="4">
    <source>
        <dbReference type="Proteomes" id="UP000240206"/>
    </source>
</evidence>
<dbReference type="AlphaFoldDB" id="A0A2P7EH50"/>
<dbReference type="UniPathway" id="UPA00060">
    <property type="reaction ID" value="UER00142"/>
</dbReference>
<comment type="function">
    <text evidence="1">Catalyzes the ATP-dependent phosphorylation of thiamine-monophosphate (TMP) to form thiamine-pyrophosphate (TPP), the active form of vitamin B1.</text>
</comment>
<proteinExistence type="inferred from homology"/>
<comment type="similarity">
    <text evidence="1">Belongs to the thiamine-monophosphate kinase family.</text>
</comment>
<dbReference type="GO" id="GO:0009030">
    <property type="term" value="F:thiamine-phosphate kinase activity"/>
    <property type="evidence" value="ECO:0007669"/>
    <property type="project" value="UniProtKB-UniRule"/>
</dbReference>
<keyword evidence="4" id="KW-1185">Reference proteome</keyword>
<feature type="binding site" evidence="1">
    <location>
        <position position="314"/>
    </location>
    <ligand>
        <name>substrate</name>
    </ligand>
</feature>
<feature type="binding site" evidence="1">
    <location>
        <position position="45"/>
    </location>
    <ligand>
        <name>Mg(2+)</name>
        <dbReference type="ChEBI" id="CHEBI:18420"/>
        <label>1</label>
    </ligand>
</feature>
<feature type="binding site" evidence="1">
    <location>
        <position position="225"/>
    </location>
    <ligand>
        <name>Mg(2+)</name>
        <dbReference type="ChEBI" id="CHEBI:18420"/>
        <label>3</label>
    </ligand>
</feature>
<dbReference type="SUPFAM" id="SSF55326">
    <property type="entry name" value="PurM N-terminal domain-like"/>
    <property type="match status" value="1"/>
</dbReference>
<feature type="binding site" evidence="1">
    <location>
        <position position="44"/>
    </location>
    <ligand>
        <name>Mg(2+)</name>
        <dbReference type="ChEBI" id="CHEBI:18420"/>
        <label>1</label>
    </ligand>
</feature>
<dbReference type="PIRSF" id="PIRSF005303">
    <property type="entry name" value="Thiam_monoph_kin"/>
    <property type="match status" value="1"/>
</dbReference>
<comment type="miscellaneous">
    <text evidence="1">Reaction mechanism of ThiL seems to utilize a direct, inline transfer of the gamma-phosphate of ATP to TMP rather than a phosphorylated enzyme intermediate.</text>
</comment>
<feature type="binding site" evidence="1">
    <location>
        <position position="148"/>
    </location>
    <ligand>
        <name>ATP</name>
        <dbReference type="ChEBI" id="CHEBI:30616"/>
    </ligand>
</feature>
<dbReference type="Pfam" id="PF00586">
    <property type="entry name" value="AIRS"/>
    <property type="match status" value="1"/>
</dbReference>
<feature type="binding site" evidence="1">
    <location>
        <position position="227"/>
    </location>
    <ligand>
        <name>ATP</name>
        <dbReference type="ChEBI" id="CHEBI:30616"/>
    </ligand>
</feature>
<dbReference type="Proteomes" id="UP000240206">
    <property type="component" value="Unassembled WGS sequence"/>
</dbReference>
<dbReference type="CDD" id="cd02194">
    <property type="entry name" value="ThiL"/>
    <property type="match status" value="1"/>
</dbReference>
<comment type="pathway">
    <text evidence="1">Cofactor biosynthesis; thiamine diphosphate biosynthesis; thiamine diphosphate from thiamine phosphate: step 1/1.</text>
</comment>
<evidence type="ECO:0000256" key="1">
    <source>
        <dbReference type="HAMAP-Rule" id="MF_02128"/>
    </source>
</evidence>
<feature type="binding site" evidence="1">
    <location>
        <position position="28"/>
    </location>
    <ligand>
        <name>Mg(2+)</name>
        <dbReference type="ChEBI" id="CHEBI:18420"/>
        <label>3</label>
    </ligand>
</feature>
<dbReference type="InterPro" id="IPR036921">
    <property type="entry name" value="PurM-like_N_sf"/>
</dbReference>
<feature type="binding site" evidence="1">
    <location>
        <position position="74"/>
    </location>
    <ligand>
        <name>Mg(2+)</name>
        <dbReference type="ChEBI" id="CHEBI:18420"/>
        <label>4</label>
    </ligand>
</feature>
<feature type="binding site" evidence="1">
    <location>
        <position position="45"/>
    </location>
    <ligand>
        <name>Mg(2+)</name>
        <dbReference type="ChEBI" id="CHEBI:18420"/>
        <label>2</label>
    </ligand>
</feature>
<comment type="catalytic activity">
    <reaction evidence="1">
        <text>thiamine phosphate + ATP = thiamine diphosphate + ADP</text>
        <dbReference type="Rhea" id="RHEA:15913"/>
        <dbReference type="ChEBI" id="CHEBI:30616"/>
        <dbReference type="ChEBI" id="CHEBI:37575"/>
        <dbReference type="ChEBI" id="CHEBI:58937"/>
        <dbReference type="ChEBI" id="CHEBI:456216"/>
        <dbReference type="EC" id="2.7.4.16"/>
    </reaction>
</comment>
<comment type="caution">
    <text evidence="3">The sequence shown here is derived from an EMBL/GenBank/DDBJ whole genome shotgun (WGS) entry which is preliminary data.</text>
</comment>
<feature type="binding site" evidence="1">
    <location>
        <position position="228"/>
    </location>
    <ligand>
        <name>Mg(2+)</name>
        <dbReference type="ChEBI" id="CHEBI:18420"/>
        <label>5</label>
    </ligand>
</feature>
<dbReference type="GO" id="GO:0000287">
    <property type="term" value="F:magnesium ion binding"/>
    <property type="evidence" value="ECO:0007669"/>
    <property type="project" value="UniProtKB-UniRule"/>
</dbReference>
<dbReference type="GO" id="GO:0009228">
    <property type="term" value="P:thiamine biosynthetic process"/>
    <property type="evidence" value="ECO:0007669"/>
    <property type="project" value="UniProtKB-KW"/>
</dbReference>
<dbReference type="Gene3D" id="3.90.650.10">
    <property type="entry name" value="PurM-like C-terminal domain"/>
    <property type="match status" value="1"/>
</dbReference>
<dbReference type="GO" id="GO:0005524">
    <property type="term" value="F:ATP binding"/>
    <property type="evidence" value="ECO:0007669"/>
    <property type="project" value="UniProtKB-UniRule"/>
</dbReference>
<dbReference type="EC" id="2.7.4.16" evidence="1"/>
<dbReference type="RefSeq" id="WP_106499055.1">
    <property type="nucleotide sequence ID" value="NZ_PXVC01000005.1"/>
</dbReference>
<dbReference type="PANTHER" id="PTHR30270:SF0">
    <property type="entry name" value="THIAMINE-MONOPHOSPHATE KINASE"/>
    <property type="match status" value="1"/>
</dbReference>
<dbReference type="InterPro" id="IPR006283">
    <property type="entry name" value="ThiL-like"/>
</dbReference>
<organism evidence="3 4">
    <name type="scientific">Synechococcus lacustris str. Tous</name>
    <dbReference type="NCBI Taxonomy" id="1910958"/>
    <lineage>
        <taxon>Bacteria</taxon>
        <taxon>Bacillati</taxon>
        <taxon>Cyanobacteriota</taxon>
        <taxon>Cyanophyceae</taxon>
        <taxon>Synechococcales</taxon>
        <taxon>Synechococcaceae</taxon>
        <taxon>Synechococcus</taxon>
    </lineage>
</organism>
<keyword evidence="1 3" id="KW-0418">Kinase</keyword>
<feature type="binding site" evidence="1">
    <location>
        <position position="123"/>
    </location>
    <ligand>
        <name>Mg(2+)</name>
        <dbReference type="ChEBI" id="CHEBI:18420"/>
        <label>1</label>
    </ligand>
</feature>
<feature type="binding site" evidence="1">
    <location>
        <position position="28"/>
    </location>
    <ligand>
        <name>Mg(2+)</name>
        <dbReference type="ChEBI" id="CHEBI:18420"/>
        <label>4</label>
    </ligand>
</feature>
<dbReference type="EMBL" id="PXVC01000005">
    <property type="protein sequence ID" value="PSI02508.1"/>
    <property type="molecule type" value="Genomic_DNA"/>
</dbReference>
<feature type="binding site" evidence="1">
    <location>
        <position position="74"/>
    </location>
    <ligand>
        <name>Mg(2+)</name>
        <dbReference type="ChEBI" id="CHEBI:18420"/>
        <label>2</label>
    </ligand>
</feature>